<organism evidence="1">
    <name type="scientific">marine sediment metagenome</name>
    <dbReference type="NCBI Taxonomy" id="412755"/>
    <lineage>
        <taxon>unclassified sequences</taxon>
        <taxon>metagenomes</taxon>
        <taxon>ecological metagenomes</taxon>
    </lineage>
</organism>
<dbReference type="AlphaFoldDB" id="X1LM97"/>
<evidence type="ECO:0000313" key="1">
    <source>
        <dbReference type="EMBL" id="GAH95273.1"/>
    </source>
</evidence>
<accession>X1LM97</accession>
<reference evidence="1" key="1">
    <citation type="journal article" date="2014" name="Front. Microbiol.">
        <title>High frequency of phylogenetically diverse reductive dehalogenase-homologous genes in deep subseafloor sedimentary metagenomes.</title>
        <authorList>
            <person name="Kawai M."/>
            <person name="Futagami T."/>
            <person name="Toyoda A."/>
            <person name="Takaki Y."/>
            <person name="Nishi S."/>
            <person name="Hori S."/>
            <person name="Arai W."/>
            <person name="Tsubouchi T."/>
            <person name="Morono Y."/>
            <person name="Uchiyama I."/>
            <person name="Ito T."/>
            <person name="Fujiyama A."/>
            <person name="Inagaki F."/>
            <person name="Takami H."/>
        </authorList>
    </citation>
    <scope>NUCLEOTIDE SEQUENCE</scope>
    <source>
        <strain evidence="1">Expedition CK06-06</strain>
    </source>
</reference>
<dbReference type="EMBL" id="BARV01000221">
    <property type="protein sequence ID" value="GAH95273.1"/>
    <property type="molecule type" value="Genomic_DNA"/>
</dbReference>
<protein>
    <submittedName>
        <fullName evidence="1">Uncharacterized protein</fullName>
    </submittedName>
</protein>
<name>X1LM97_9ZZZZ</name>
<gene>
    <name evidence="1" type="ORF">S06H3_00978</name>
</gene>
<comment type="caution">
    <text evidence="1">The sequence shown here is derived from an EMBL/GenBank/DDBJ whole genome shotgun (WGS) entry which is preliminary data.</text>
</comment>
<sequence length="47" mass="5488">MRICSPTYWDFRYLSLVQFMIYEGWPAHATLLSAISVSHLYADSLYA</sequence>
<proteinExistence type="predicted"/>